<dbReference type="PaxDb" id="3708-A0A078K0E4"/>
<feature type="non-terminal residue" evidence="1">
    <location>
        <position position="1"/>
    </location>
</feature>
<organism evidence="1">
    <name type="scientific">Brassica napus</name>
    <name type="common">Rape</name>
    <dbReference type="NCBI Taxonomy" id="3708"/>
    <lineage>
        <taxon>Eukaryota</taxon>
        <taxon>Viridiplantae</taxon>
        <taxon>Streptophyta</taxon>
        <taxon>Embryophyta</taxon>
        <taxon>Tracheophyta</taxon>
        <taxon>Spermatophyta</taxon>
        <taxon>Magnoliopsida</taxon>
        <taxon>eudicotyledons</taxon>
        <taxon>Gunneridae</taxon>
        <taxon>Pentapetalae</taxon>
        <taxon>rosids</taxon>
        <taxon>malvids</taxon>
        <taxon>Brassicales</taxon>
        <taxon>Brassicaceae</taxon>
        <taxon>Brassiceae</taxon>
        <taxon>Brassica</taxon>
    </lineage>
</organism>
<reference evidence="1" key="1">
    <citation type="journal article" date="2014" name="Science">
        <title>Plant genetics. Early allopolyploid evolution in the post-Neolithic Brassica napus oilseed genome.</title>
        <authorList>
            <person name="Chalhoub B."/>
            <person name="Denoeud F."/>
            <person name="Liu S."/>
            <person name="Parkin I.A."/>
            <person name="Tang H."/>
            <person name="Wang X."/>
            <person name="Chiquet J."/>
            <person name="Belcram H."/>
            <person name="Tong C."/>
            <person name="Samans B."/>
            <person name="Correa M."/>
            <person name="Da Silva C."/>
            <person name="Just J."/>
            <person name="Falentin C."/>
            <person name="Koh C.S."/>
            <person name="Le Clainche I."/>
            <person name="Bernard M."/>
            <person name="Bento P."/>
            <person name="Noel B."/>
            <person name="Labadie K."/>
            <person name="Alberti A."/>
            <person name="Charles M."/>
            <person name="Arnaud D."/>
            <person name="Guo H."/>
            <person name="Daviaud C."/>
            <person name="Alamery S."/>
            <person name="Jabbari K."/>
            <person name="Zhao M."/>
            <person name="Edger P.P."/>
            <person name="Chelaifa H."/>
            <person name="Tack D."/>
            <person name="Lassalle G."/>
            <person name="Mestiri I."/>
            <person name="Schnel N."/>
            <person name="Le Paslier M.C."/>
            <person name="Fan G."/>
            <person name="Renault V."/>
            <person name="Bayer P.E."/>
            <person name="Golicz A.A."/>
            <person name="Manoli S."/>
            <person name="Lee T.H."/>
            <person name="Thi V.H."/>
            <person name="Chalabi S."/>
            <person name="Hu Q."/>
            <person name="Fan C."/>
            <person name="Tollenaere R."/>
            <person name="Lu Y."/>
            <person name="Battail C."/>
            <person name="Shen J."/>
            <person name="Sidebottom C.H."/>
            <person name="Wang X."/>
            <person name="Canaguier A."/>
            <person name="Chauveau A."/>
            <person name="Berard A."/>
            <person name="Deniot G."/>
            <person name="Guan M."/>
            <person name="Liu Z."/>
            <person name="Sun F."/>
            <person name="Lim Y.P."/>
            <person name="Lyons E."/>
            <person name="Town C.D."/>
            <person name="Bancroft I."/>
            <person name="Wang X."/>
            <person name="Meng J."/>
            <person name="Ma J."/>
            <person name="Pires J.C."/>
            <person name="King G.J."/>
            <person name="Brunel D."/>
            <person name="Delourme R."/>
            <person name="Renard M."/>
            <person name="Aury J.M."/>
            <person name="Adams K.L."/>
            <person name="Batley J."/>
            <person name="Snowdon R.J."/>
            <person name="Tost J."/>
            <person name="Edwards D."/>
            <person name="Zhou Y."/>
            <person name="Hua W."/>
            <person name="Sharpe A.G."/>
            <person name="Paterson A.H."/>
            <person name="Guan C."/>
            <person name="Wincker P."/>
        </authorList>
    </citation>
    <scope>NUCLEOTIDE SEQUENCE [LARGE SCALE GENOMIC DNA]</scope>
</reference>
<dbReference type="AlphaFoldDB" id="A0A078K0E4"/>
<name>A0A078K0E4_BRANA</name>
<evidence type="ECO:0000313" key="1">
    <source>
        <dbReference type="EMBL" id="CDY71372.1"/>
    </source>
</evidence>
<proteinExistence type="predicted"/>
<gene>
    <name evidence="1" type="primary">BnaAnng37190D</name>
    <name evidence="1" type="ORF">GSBRNA2T00014398001</name>
</gene>
<dbReference type="Gramene" id="CDY71372">
    <property type="protein sequence ID" value="CDY71372"/>
    <property type="gene ID" value="GSBRNA2T00014398001"/>
</dbReference>
<accession>A0A078K0E4</accession>
<protein>
    <submittedName>
        <fullName evidence="1">BnaAnng37190D protein</fullName>
    </submittedName>
</protein>
<dbReference type="EMBL" id="LK045562">
    <property type="protein sequence ID" value="CDY71372.1"/>
    <property type="molecule type" value="Genomic_DNA"/>
</dbReference>
<reference evidence="1" key="2">
    <citation type="submission" date="2014-06" db="EMBL/GenBank/DDBJ databases">
        <authorList>
            <person name="Genoscope - CEA"/>
        </authorList>
    </citation>
    <scope>NUCLEOTIDE SEQUENCE</scope>
</reference>
<sequence>VKPVQQIMVSVSRYITMEALEQSLRDINGGRDLNEIISEVDGEKYFQRRGASPLLPLCVTSIETSVSFHFRLLCGFSVAFPTSYILHMGC</sequence>